<dbReference type="PANTHER" id="PTHR34699">
    <property type="match status" value="1"/>
</dbReference>
<organism evidence="13 14">
    <name type="scientific">Halorubrum yunnanense</name>
    <dbReference type="NCBI Taxonomy" id="1526162"/>
    <lineage>
        <taxon>Archaea</taxon>
        <taxon>Methanobacteriati</taxon>
        <taxon>Methanobacteriota</taxon>
        <taxon>Stenosarchaea group</taxon>
        <taxon>Halobacteria</taxon>
        <taxon>Halobacteriales</taxon>
        <taxon>Haloferacaceae</taxon>
        <taxon>Halorubrum</taxon>
    </lineage>
</organism>
<accession>A0ABD5YFP6</accession>
<dbReference type="EC" id="3.6.1.73" evidence="9"/>
<dbReference type="InterPro" id="IPR029001">
    <property type="entry name" value="ITPase-like_fam"/>
</dbReference>
<keyword evidence="4" id="KW-0547">Nucleotide-binding</keyword>
<evidence type="ECO:0000256" key="10">
    <source>
        <dbReference type="ARBA" id="ARBA00048174"/>
    </source>
</evidence>
<dbReference type="SUPFAM" id="SSF52972">
    <property type="entry name" value="ITPase-like"/>
    <property type="match status" value="1"/>
</dbReference>
<keyword evidence="7" id="KW-0546">Nucleotide metabolism</keyword>
<dbReference type="RefSeq" id="WP_267663124.1">
    <property type="nucleotide sequence ID" value="NZ_JAODIX010000019.1"/>
</dbReference>
<comment type="caution">
    <text evidence="13">The sequence shown here is derived from an EMBL/GenBank/DDBJ whole genome shotgun (WGS) entry which is preliminary data.</text>
</comment>
<evidence type="ECO:0000259" key="12">
    <source>
        <dbReference type="Pfam" id="PF01931"/>
    </source>
</evidence>
<dbReference type="Gene3D" id="3.90.950.10">
    <property type="match status" value="1"/>
</dbReference>
<protein>
    <recommendedName>
        <fullName evidence="9">inosine/xanthosine triphosphatase</fullName>
        <ecNumber evidence="9">3.6.1.73</ecNumber>
    </recommendedName>
</protein>
<comment type="catalytic activity">
    <reaction evidence="10">
        <text>ITP + H2O = IDP + phosphate + H(+)</text>
        <dbReference type="Rhea" id="RHEA:28330"/>
        <dbReference type="ChEBI" id="CHEBI:15377"/>
        <dbReference type="ChEBI" id="CHEBI:15378"/>
        <dbReference type="ChEBI" id="CHEBI:43474"/>
        <dbReference type="ChEBI" id="CHEBI:58280"/>
        <dbReference type="ChEBI" id="CHEBI:61402"/>
        <dbReference type="EC" id="3.6.1.73"/>
    </reaction>
</comment>
<keyword evidence="3" id="KW-0479">Metal-binding</keyword>
<dbReference type="GO" id="GO:0009117">
    <property type="term" value="P:nucleotide metabolic process"/>
    <property type="evidence" value="ECO:0007669"/>
    <property type="project" value="UniProtKB-KW"/>
</dbReference>
<dbReference type="PANTHER" id="PTHR34699:SF2">
    <property type="entry name" value="NON-CANONICAL PURINE NTP PHOSPHATASE_PRRC1 DOMAIN-CONTAINING PROTEIN"/>
    <property type="match status" value="1"/>
</dbReference>
<dbReference type="GO" id="GO:0103023">
    <property type="term" value="F:ITPase activity"/>
    <property type="evidence" value="ECO:0007669"/>
    <property type="project" value="UniProtKB-EC"/>
</dbReference>
<dbReference type="Pfam" id="PF01931">
    <property type="entry name" value="NTPase_I-T"/>
    <property type="match status" value="1"/>
</dbReference>
<comment type="cofactor">
    <cofactor evidence="1">
        <name>Mn(2+)</name>
        <dbReference type="ChEBI" id="CHEBI:29035"/>
    </cofactor>
</comment>
<evidence type="ECO:0000256" key="7">
    <source>
        <dbReference type="ARBA" id="ARBA00023080"/>
    </source>
</evidence>
<dbReference type="GO" id="GO:0046872">
    <property type="term" value="F:metal ion binding"/>
    <property type="evidence" value="ECO:0007669"/>
    <property type="project" value="UniProtKB-KW"/>
</dbReference>
<dbReference type="Proteomes" id="UP001596390">
    <property type="component" value="Unassembled WGS sequence"/>
</dbReference>
<evidence type="ECO:0000313" key="14">
    <source>
        <dbReference type="Proteomes" id="UP001596390"/>
    </source>
</evidence>
<keyword evidence="14" id="KW-1185">Reference proteome</keyword>
<keyword evidence="8" id="KW-0464">Manganese</keyword>
<dbReference type="GO" id="GO:0000166">
    <property type="term" value="F:nucleotide binding"/>
    <property type="evidence" value="ECO:0007669"/>
    <property type="project" value="UniProtKB-KW"/>
</dbReference>
<evidence type="ECO:0000256" key="11">
    <source>
        <dbReference type="ARBA" id="ARBA00048781"/>
    </source>
</evidence>
<evidence type="ECO:0000313" key="13">
    <source>
        <dbReference type="EMBL" id="MFC7186151.1"/>
    </source>
</evidence>
<dbReference type="InterPro" id="IPR050299">
    <property type="entry name" value="YjjX_NTPase"/>
</dbReference>
<evidence type="ECO:0000256" key="6">
    <source>
        <dbReference type="ARBA" id="ARBA00022842"/>
    </source>
</evidence>
<comment type="catalytic activity">
    <reaction evidence="11">
        <text>XTP + H2O = XDP + phosphate + H(+)</text>
        <dbReference type="Rhea" id="RHEA:28406"/>
        <dbReference type="ChEBI" id="CHEBI:15377"/>
        <dbReference type="ChEBI" id="CHEBI:15378"/>
        <dbReference type="ChEBI" id="CHEBI:43474"/>
        <dbReference type="ChEBI" id="CHEBI:59884"/>
        <dbReference type="ChEBI" id="CHEBI:61314"/>
        <dbReference type="EC" id="3.6.1.73"/>
    </reaction>
</comment>
<evidence type="ECO:0000256" key="1">
    <source>
        <dbReference type="ARBA" id="ARBA00001936"/>
    </source>
</evidence>
<reference evidence="13 14" key="1">
    <citation type="journal article" date="2019" name="Int. J. Syst. Evol. Microbiol.">
        <title>The Global Catalogue of Microorganisms (GCM) 10K type strain sequencing project: providing services to taxonomists for standard genome sequencing and annotation.</title>
        <authorList>
            <consortium name="The Broad Institute Genomics Platform"/>
            <consortium name="The Broad Institute Genome Sequencing Center for Infectious Disease"/>
            <person name="Wu L."/>
            <person name="Ma J."/>
        </authorList>
    </citation>
    <scope>NUCLEOTIDE SEQUENCE [LARGE SCALE GENOMIC DNA]</scope>
    <source>
        <strain evidence="13 14">Q85</strain>
    </source>
</reference>
<evidence type="ECO:0000256" key="9">
    <source>
        <dbReference type="ARBA" id="ARBA00038901"/>
    </source>
</evidence>
<dbReference type="AlphaFoldDB" id="A0ABD5YFP6"/>
<evidence type="ECO:0000256" key="3">
    <source>
        <dbReference type="ARBA" id="ARBA00022723"/>
    </source>
</evidence>
<evidence type="ECO:0000256" key="2">
    <source>
        <dbReference type="ARBA" id="ARBA00001946"/>
    </source>
</evidence>
<dbReference type="InterPro" id="IPR026533">
    <property type="entry name" value="NTPase/PRRC1"/>
</dbReference>
<evidence type="ECO:0000256" key="4">
    <source>
        <dbReference type="ARBA" id="ARBA00022741"/>
    </source>
</evidence>
<keyword evidence="5" id="KW-0378">Hydrolase</keyword>
<feature type="domain" description="Non-canonical purine NTP phosphatase/PRRC1" evidence="12">
    <location>
        <begin position="6"/>
        <end position="180"/>
    </location>
</feature>
<dbReference type="EMBL" id="JBHSZZ010000019">
    <property type="protein sequence ID" value="MFC7186151.1"/>
    <property type="molecule type" value="Genomic_DNA"/>
</dbReference>
<comment type="cofactor">
    <cofactor evidence="2">
        <name>Mg(2+)</name>
        <dbReference type="ChEBI" id="CHEBI:18420"/>
    </cofactor>
</comment>
<evidence type="ECO:0000256" key="5">
    <source>
        <dbReference type="ARBA" id="ARBA00022801"/>
    </source>
</evidence>
<sequence>MRVGVGSGNPVKRRAVERVLESSQGVDLAEELDGDPTTVAIESVPVPSGVSEQPTGHAETVAGAENRAEAVLETGEYDLGVGVEGGVARFDGADELFLVMWAAVSNGSRTGRGAGPSVALPADVAARIDDGAELGPVMDDLLDTTGVARRGGAAGALTAGRVDRADALSTAVAGALGPFVSELY</sequence>
<proteinExistence type="predicted"/>
<gene>
    <name evidence="13" type="ORF">ACFQMK_04450</name>
</gene>
<keyword evidence="6" id="KW-0460">Magnesium</keyword>
<evidence type="ECO:0000256" key="8">
    <source>
        <dbReference type="ARBA" id="ARBA00023211"/>
    </source>
</evidence>
<name>A0ABD5YFP6_9EURY</name>